<dbReference type="GO" id="GO:0005524">
    <property type="term" value="F:ATP binding"/>
    <property type="evidence" value="ECO:0007669"/>
    <property type="project" value="UniProtKB-KW"/>
</dbReference>
<keyword evidence="8 11" id="KW-0030">Aminoacyl-tRNA synthetase</keyword>
<evidence type="ECO:0000256" key="9">
    <source>
        <dbReference type="ARBA" id="ARBA00030520"/>
    </source>
</evidence>
<gene>
    <name evidence="16" type="ORF">WICANDRAFT_30593</name>
</gene>
<dbReference type="PANTHER" id="PTHR43740:SF2">
    <property type="entry name" value="LEUCINE--TRNA LIGASE, MITOCHONDRIAL"/>
    <property type="match status" value="1"/>
</dbReference>
<evidence type="ECO:0000256" key="7">
    <source>
        <dbReference type="ARBA" id="ARBA00022917"/>
    </source>
</evidence>
<dbReference type="Pfam" id="PF13603">
    <property type="entry name" value="tRNA-synt_1_2"/>
    <property type="match status" value="1"/>
</dbReference>
<dbReference type="GO" id="GO:0002161">
    <property type="term" value="F:aminoacyl-tRNA deacylase activity"/>
    <property type="evidence" value="ECO:0007669"/>
    <property type="project" value="InterPro"/>
</dbReference>
<dbReference type="PROSITE" id="PS00178">
    <property type="entry name" value="AA_TRNA_LIGASE_I"/>
    <property type="match status" value="1"/>
</dbReference>
<dbReference type="EC" id="6.1.1.4" evidence="3"/>
<dbReference type="GeneID" id="30198994"/>
<evidence type="ECO:0000256" key="5">
    <source>
        <dbReference type="ARBA" id="ARBA00022741"/>
    </source>
</evidence>
<dbReference type="InterPro" id="IPR002300">
    <property type="entry name" value="aa-tRNA-synth_Ia"/>
</dbReference>
<evidence type="ECO:0000256" key="3">
    <source>
        <dbReference type="ARBA" id="ARBA00013164"/>
    </source>
</evidence>
<dbReference type="GO" id="GO:0097157">
    <property type="term" value="F:pre-mRNA intronic binding"/>
    <property type="evidence" value="ECO:0007669"/>
    <property type="project" value="EnsemblFungi"/>
</dbReference>
<dbReference type="InterPro" id="IPR001412">
    <property type="entry name" value="aa-tRNA-synth_I_CS"/>
</dbReference>
<evidence type="ECO:0000259" key="13">
    <source>
        <dbReference type="Pfam" id="PF08264"/>
    </source>
</evidence>
<dbReference type="Gene3D" id="3.40.50.620">
    <property type="entry name" value="HUPs"/>
    <property type="match status" value="2"/>
</dbReference>
<dbReference type="SUPFAM" id="SSF47323">
    <property type="entry name" value="Anticodon-binding domain of a subclass of class I aminoacyl-tRNA synthetases"/>
    <property type="match status" value="1"/>
</dbReference>
<name>A0A1E3P5Z0_WICAA</name>
<dbReference type="FunFam" id="1.10.730.10:FF:000002">
    <property type="entry name" value="Leucine--tRNA ligase"/>
    <property type="match status" value="1"/>
</dbReference>
<keyword evidence="6 11" id="KW-0067">ATP-binding</keyword>
<dbReference type="GO" id="GO:0004823">
    <property type="term" value="F:leucine-tRNA ligase activity"/>
    <property type="evidence" value="ECO:0007669"/>
    <property type="project" value="UniProtKB-EC"/>
</dbReference>
<dbReference type="InterPro" id="IPR009008">
    <property type="entry name" value="Val/Leu/Ile-tRNA-synth_edit"/>
</dbReference>
<dbReference type="InterPro" id="IPR013155">
    <property type="entry name" value="M/V/L/I-tRNA-synth_anticd-bd"/>
</dbReference>
<dbReference type="PRINTS" id="PR00985">
    <property type="entry name" value="TRNASYNTHLEU"/>
</dbReference>
<feature type="domain" description="Methionyl/Leucyl tRNA synthetase" evidence="14">
    <location>
        <begin position="78"/>
        <end position="215"/>
    </location>
</feature>
<protein>
    <recommendedName>
        <fullName evidence="3">leucine--tRNA ligase</fullName>
        <ecNumber evidence="3">6.1.1.4</ecNumber>
    </recommendedName>
    <alternativeName>
        <fullName evidence="9">Leucyl-tRNA synthetase</fullName>
    </alternativeName>
</protein>
<dbReference type="InterPro" id="IPR009080">
    <property type="entry name" value="tRNAsynth_Ia_anticodon-bd"/>
</dbReference>
<dbReference type="Pfam" id="PF00133">
    <property type="entry name" value="tRNA-synt_1"/>
    <property type="match status" value="1"/>
</dbReference>
<dbReference type="GO" id="GO:0000372">
    <property type="term" value="P:Group I intron splicing"/>
    <property type="evidence" value="ECO:0007669"/>
    <property type="project" value="EnsemblFungi"/>
</dbReference>
<dbReference type="Gene3D" id="1.10.730.10">
    <property type="entry name" value="Isoleucyl-tRNA Synthetase, Domain 1"/>
    <property type="match status" value="2"/>
</dbReference>
<comment type="catalytic activity">
    <reaction evidence="10">
        <text>tRNA(Leu) + L-leucine + ATP = L-leucyl-tRNA(Leu) + AMP + diphosphate</text>
        <dbReference type="Rhea" id="RHEA:11688"/>
        <dbReference type="Rhea" id="RHEA-COMP:9613"/>
        <dbReference type="Rhea" id="RHEA-COMP:9622"/>
        <dbReference type="ChEBI" id="CHEBI:30616"/>
        <dbReference type="ChEBI" id="CHEBI:33019"/>
        <dbReference type="ChEBI" id="CHEBI:57427"/>
        <dbReference type="ChEBI" id="CHEBI:78442"/>
        <dbReference type="ChEBI" id="CHEBI:78494"/>
        <dbReference type="ChEBI" id="CHEBI:456215"/>
        <dbReference type="EC" id="6.1.1.4"/>
    </reaction>
</comment>
<comment type="similarity">
    <text evidence="2 11">Belongs to the class-I aminoacyl-tRNA synthetase family.</text>
</comment>
<comment type="subcellular location">
    <subcellularLocation>
        <location evidence="1">Mitochondrion matrix</location>
    </subcellularLocation>
</comment>
<evidence type="ECO:0000256" key="10">
    <source>
        <dbReference type="ARBA" id="ARBA00047469"/>
    </source>
</evidence>
<dbReference type="GO" id="GO:0006429">
    <property type="term" value="P:leucyl-tRNA aminoacylation"/>
    <property type="evidence" value="ECO:0007669"/>
    <property type="project" value="EnsemblFungi"/>
</dbReference>
<dbReference type="CDD" id="cd00812">
    <property type="entry name" value="LeuRS_core"/>
    <property type="match status" value="1"/>
</dbReference>
<accession>A0A1E3P5Z0</accession>
<dbReference type="Pfam" id="PF08264">
    <property type="entry name" value="Anticodon_1"/>
    <property type="match status" value="1"/>
</dbReference>
<keyword evidence="7 11" id="KW-0648">Protein biosynthesis</keyword>
<feature type="domain" description="Methionyl/Valyl/Leucyl/Isoleucyl-tRNA synthetase anticodon-binding" evidence="13">
    <location>
        <begin position="744"/>
        <end position="856"/>
    </location>
</feature>
<evidence type="ECO:0000313" key="16">
    <source>
        <dbReference type="EMBL" id="ODQ60362.1"/>
    </source>
</evidence>
<dbReference type="InterPro" id="IPR002302">
    <property type="entry name" value="Leu-tRNA-ligase"/>
</dbReference>
<dbReference type="SUPFAM" id="SSF52374">
    <property type="entry name" value="Nucleotidylyl transferase"/>
    <property type="match status" value="1"/>
</dbReference>
<evidence type="ECO:0000256" key="4">
    <source>
        <dbReference type="ARBA" id="ARBA00022598"/>
    </source>
</evidence>
<evidence type="ECO:0000256" key="8">
    <source>
        <dbReference type="ARBA" id="ARBA00023146"/>
    </source>
</evidence>
<evidence type="ECO:0000259" key="15">
    <source>
        <dbReference type="Pfam" id="PF13603"/>
    </source>
</evidence>
<feature type="domain" description="Leucyl-tRNA synthetase editing" evidence="15">
    <location>
        <begin position="264"/>
        <end position="444"/>
    </location>
</feature>
<sequence length="907" mass="102371">MLGSYRVKSALKLPNRNIRYSGSSYLRFSTSVVRLASSDEINLSSLDAKWTAKWKSISPNNTISPVEKKFNNTDEKKYILSQFPYPSGILHMGHLRVYTISDALSRFHRARGTNVIHPMGWDAFGLPAENAAVERGIDPAHWTKTNIAKMKEQMNMMLADFDWDRELTTCNPDYYKWTQKIFLLLYEEGLAYQKEAEINWDPVDKTVLANEQVDAEGRSWRSGAIVQKIMLKQWFLGITEFASDLNTDLQILDGWPAKVKSMQKHWIGESKGSELQFNTNDPRFTIKAFTTRPETIYSVQYVALSLDNDITRQFAQNDTQLQKFIQSATELSEDSKAGYEIPNFKVQNPMGGEFDLPVFVAAYVIGNYGHGAVMGCPGHDTRDFEFWKENKPTAQVIKSVSPLPGNEVDESGPFTSKKGVMNSYAGTYSGLTTAEASKKIMESLSEKKLGKYSRQYKIRDWLISRQRYWGAPIPIVHCDSCGPVAVPEEQLPVLLPEDAKITGKGNPLEQMDSFVNTTCPSCGGAAKRETDTMDTFMDSSWYFLRFTDAKNTNKPFDFEKASALSPVDVYIGGVEHAILHLLYSRFIAKFLAKKGLWDGSKVNGEPFKRLVTQGMVHGITFNDPRTGRFLKPDELDLSTPSEPIIKATGETPSISYQKMSKSKFNGADPGECIKNHGADATRAHILFQAPINDVLDWDETKIVGIERWLRRMISMSFPIATKYKSEKGKVNGELNDKEIAFHNSVQSHLKSITESLDKTLSLNTVVSDYMKLTRDVLEAFENKDVRIDLVYDSFKKLVISTSPVTPCSSEESWEILHKTMELPWSTVFAEKWPEAEPLKETKLTKFSVFIDGKVRDIIEADKDLFKNSDAAQTKILESPAVQKHLNGKTIARLILKPKTIIVVSNKK</sequence>
<feature type="domain" description="Aminoacyl-tRNA synthetase class Ia" evidence="12">
    <location>
        <begin position="457"/>
        <end position="616"/>
    </location>
</feature>
<dbReference type="STRING" id="683960.A0A1E3P5Z0"/>
<dbReference type="EMBL" id="KV454210">
    <property type="protein sequence ID" value="ODQ60362.1"/>
    <property type="molecule type" value="Genomic_DNA"/>
</dbReference>
<evidence type="ECO:0000256" key="2">
    <source>
        <dbReference type="ARBA" id="ARBA00005594"/>
    </source>
</evidence>
<keyword evidence="17" id="KW-1185">Reference proteome</keyword>
<dbReference type="PANTHER" id="PTHR43740">
    <property type="entry name" value="LEUCYL-TRNA SYNTHETASE"/>
    <property type="match status" value="1"/>
</dbReference>
<dbReference type="NCBIfam" id="TIGR00396">
    <property type="entry name" value="leuS_bact"/>
    <property type="match status" value="1"/>
</dbReference>
<dbReference type="FunFam" id="3.40.50.620:FF:000003">
    <property type="entry name" value="Leucine--tRNA ligase"/>
    <property type="match status" value="1"/>
</dbReference>
<dbReference type="InterPro" id="IPR014729">
    <property type="entry name" value="Rossmann-like_a/b/a_fold"/>
</dbReference>
<dbReference type="InterPro" id="IPR025709">
    <property type="entry name" value="Leu_tRNA-synth_edit"/>
</dbReference>
<keyword evidence="4 11" id="KW-0436">Ligase</keyword>
<reference evidence="16 17" key="1">
    <citation type="journal article" date="2016" name="Proc. Natl. Acad. Sci. U.S.A.">
        <title>Comparative genomics of biotechnologically important yeasts.</title>
        <authorList>
            <person name="Riley R."/>
            <person name="Haridas S."/>
            <person name="Wolfe K.H."/>
            <person name="Lopes M.R."/>
            <person name="Hittinger C.T."/>
            <person name="Goeker M."/>
            <person name="Salamov A.A."/>
            <person name="Wisecaver J.H."/>
            <person name="Long T.M."/>
            <person name="Calvey C.H."/>
            <person name="Aerts A.L."/>
            <person name="Barry K.W."/>
            <person name="Choi C."/>
            <person name="Clum A."/>
            <person name="Coughlan A.Y."/>
            <person name="Deshpande S."/>
            <person name="Douglass A.P."/>
            <person name="Hanson S.J."/>
            <person name="Klenk H.-P."/>
            <person name="LaButti K.M."/>
            <person name="Lapidus A."/>
            <person name="Lindquist E.A."/>
            <person name="Lipzen A.M."/>
            <person name="Meier-Kolthoff J.P."/>
            <person name="Ohm R.A."/>
            <person name="Otillar R.P."/>
            <person name="Pangilinan J.L."/>
            <person name="Peng Y."/>
            <person name="Rokas A."/>
            <person name="Rosa C.A."/>
            <person name="Scheuner C."/>
            <person name="Sibirny A.A."/>
            <person name="Slot J.C."/>
            <person name="Stielow J.B."/>
            <person name="Sun H."/>
            <person name="Kurtzman C.P."/>
            <person name="Blackwell M."/>
            <person name="Grigoriev I.V."/>
            <person name="Jeffries T.W."/>
        </authorList>
    </citation>
    <scope>NUCLEOTIDE SEQUENCE [LARGE SCALE GENOMIC DNA]</scope>
    <source>
        <strain evidence="17">ATCC 58044 / CBS 1984 / NCYC 433 / NRRL Y-366-8</strain>
    </source>
</reference>
<evidence type="ECO:0000259" key="12">
    <source>
        <dbReference type="Pfam" id="PF00133"/>
    </source>
</evidence>
<proteinExistence type="inferred from homology"/>
<evidence type="ECO:0000313" key="17">
    <source>
        <dbReference type="Proteomes" id="UP000094112"/>
    </source>
</evidence>
<dbReference type="GO" id="GO:0005759">
    <property type="term" value="C:mitochondrial matrix"/>
    <property type="evidence" value="ECO:0007669"/>
    <property type="project" value="UniProtKB-SubCell"/>
</dbReference>
<dbReference type="GO" id="GO:0032543">
    <property type="term" value="P:mitochondrial translation"/>
    <property type="evidence" value="ECO:0007669"/>
    <property type="project" value="EnsemblFungi"/>
</dbReference>
<evidence type="ECO:0000256" key="6">
    <source>
        <dbReference type="ARBA" id="ARBA00022840"/>
    </source>
</evidence>
<keyword evidence="5 11" id="KW-0547">Nucleotide-binding</keyword>
<dbReference type="SUPFAM" id="SSF50677">
    <property type="entry name" value="ValRS/IleRS/LeuRS editing domain"/>
    <property type="match status" value="1"/>
</dbReference>
<dbReference type="Proteomes" id="UP000094112">
    <property type="component" value="Unassembled WGS sequence"/>
</dbReference>
<evidence type="ECO:0000256" key="1">
    <source>
        <dbReference type="ARBA" id="ARBA00004305"/>
    </source>
</evidence>
<dbReference type="AlphaFoldDB" id="A0A1E3P5Z0"/>
<organism evidence="16 17">
    <name type="scientific">Wickerhamomyces anomalus (strain ATCC 58044 / CBS 1984 / NCYC 433 / NRRL Y-366-8)</name>
    <name type="common">Yeast</name>
    <name type="synonym">Hansenula anomala</name>
    <dbReference type="NCBI Taxonomy" id="683960"/>
    <lineage>
        <taxon>Eukaryota</taxon>
        <taxon>Fungi</taxon>
        <taxon>Dikarya</taxon>
        <taxon>Ascomycota</taxon>
        <taxon>Saccharomycotina</taxon>
        <taxon>Saccharomycetes</taxon>
        <taxon>Phaffomycetales</taxon>
        <taxon>Wickerhamomycetaceae</taxon>
        <taxon>Wickerhamomyces</taxon>
    </lineage>
</organism>
<dbReference type="InterPro" id="IPR015413">
    <property type="entry name" value="Methionyl/Leucyl_tRNA_Synth"/>
</dbReference>
<evidence type="ECO:0000256" key="11">
    <source>
        <dbReference type="RuleBase" id="RU363035"/>
    </source>
</evidence>
<evidence type="ECO:0000259" key="14">
    <source>
        <dbReference type="Pfam" id="PF09334"/>
    </source>
</evidence>
<dbReference type="GO" id="GO:0006397">
    <property type="term" value="P:mRNA processing"/>
    <property type="evidence" value="ECO:0007669"/>
    <property type="project" value="EnsemblFungi"/>
</dbReference>
<dbReference type="Pfam" id="PF09334">
    <property type="entry name" value="tRNA-synt_1g"/>
    <property type="match status" value="1"/>
</dbReference>
<dbReference type="FunFam" id="3.40.50.620:FF:000100">
    <property type="entry name" value="probable leucine--tRNA ligase, mitochondrial"/>
    <property type="match status" value="1"/>
</dbReference>
<dbReference type="RefSeq" id="XP_019039569.1">
    <property type="nucleotide sequence ID" value="XM_019181748.1"/>
</dbReference>
<dbReference type="OrthoDB" id="15954at2759"/>